<evidence type="ECO:0000256" key="10">
    <source>
        <dbReference type="NCBIfam" id="TIGR00215"/>
    </source>
</evidence>
<keyword evidence="8" id="KW-0443">Lipid metabolism</keyword>
<comment type="catalytic activity">
    <reaction evidence="9">
        <text>a lipid X + a UDP-2-N,3-O-bis[(3R)-3-hydroxyacyl]-alpha-D-glucosamine = a lipid A disaccharide + UDP + H(+)</text>
        <dbReference type="Rhea" id="RHEA:67828"/>
        <dbReference type="ChEBI" id="CHEBI:15378"/>
        <dbReference type="ChEBI" id="CHEBI:58223"/>
        <dbReference type="ChEBI" id="CHEBI:137748"/>
        <dbReference type="ChEBI" id="CHEBI:176338"/>
        <dbReference type="ChEBI" id="CHEBI:176343"/>
        <dbReference type="EC" id="2.4.1.182"/>
    </reaction>
</comment>
<dbReference type="SUPFAM" id="SSF53756">
    <property type="entry name" value="UDP-Glycosyltransferase/glycogen phosphorylase"/>
    <property type="match status" value="1"/>
</dbReference>
<comment type="function">
    <text evidence="1">Condensation of UDP-2,3-diacylglucosamine and 2,3-diacylglucosamine-1-phosphate to form lipid A disaccharide, a precursor of lipid A, a phosphorylated glycolipid that anchors the lipopolysaccharide to the outer membrane of the cell.</text>
</comment>
<evidence type="ECO:0000256" key="7">
    <source>
        <dbReference type="ARBA" id="ARBA00022679"/>
    </source>
</evidence>
<dbReference type="PANTHER" id="PTHR30372">
    <property type="entry name" value="LIPID-A-DISACCHARIDE SYNTHASE"/>
    <property type="match status" value="1"/>
</dbReference>
<dbReference type="GO" id="GO:0008915">
    <property type="term" value="F:lipid-A-disaccharide synthase activity"/>
    <property type="evidence" value="ECO:0007669"/>
    <property type="project" value="UniProtKB-UniRule"/>
</dbReference>
<evidence type="ECO:0000256" key="3">
    <source>
        <dbReference type="ARBA" id="ARBA00020902"/>
    </source>
</evidence>
<evidence type="ECO:0000256" key="1">
    <source>
        <dbReference type="ARBA" id="ARBA00002056"/>
    </source>
</evidence>
<dbReference type="Pfam" id="PF02684">
    <property type="entry name" value="LpxB"/>
    <property type="match status" value="1"/>
</dbReference>
<dbReference type="EC" id="2.4.1.182" evidence="2 10"/>
<dbReference type="PANTHER" id="PTHR30372:SF4">
    <property type="entry name" value="LIPID-A-DISACCHARIDE SYNTHASE, MITOCHONDRIAL-RELATED"/>
    <property type="match status" value="1"/>
</dbReference>
<keyword evidence="5" id="KW-0441">Lipid A biosynthesis</keyword>
<comment type="caution">
    <text evidence="11">The sequence shown here is derived from an EMBL/GenBank/DDBJ whole genome shotgun (WGS) entry which is preliminary data.</text>
</comment>
<keyword evidence="7 11" id="KW-0808">Transferase</keyword>
<dbReference type="InterPro" id="IPR003835">
    <property type="entry name" value="Glyco_trans_19"/>
</dbReference>
<sequence length="367" mass="41240">MKYFVLAGEASGDKQAALLCKAIFKHDVNALITGWGGEAMTASGVSITRHYRDLAYMGFVEVIRHLPDIMKNFKKCKAEILQFKPDALVLVDYPGFNLRMASWAHKNNIPVYYYISPQLWAWHTSRVHKIKIAVRRMYVILPFEEAFYAKYGMEALYIGHPLAMAAEAENDTLHIAKKGYIALLPGSRKHEVELILPEMVALAKRLPDFQFQVAAVTNLPITLYEKIISGLPNIHLRPNDMHNVLHESEAAIVVSGTATLETALTGTPQVVVYKGNPFSYQIAKRLIKVPYISLVNLVADEKLVPELIQRECTPERMQRTLLEIMEPPHYRKIQEGYLKLKKKLTTGGGAEAAALDIISDLAKAKNT</sequence>
<dbReference type="GO" id="GO:0005543">
    <property type="term" value="F:phospholipid binding"/>
    <property type="evidence" value="ECO:0007669"/>
    <property type="project" value="TreeGrafter"/>
</dbReference>
<dbReference type="EMBL" id="JADKGY010000029">
    <property type="protein sequence ID" value="MBK9984211.1"/>
    <property type="molecule type" value="Genomic_DNA"/>
</dbReference>
<protein>
    <recommendedName>
        <fullName evidence="3 10">Lipid-A-disaccharide synthase</fullName>
        <ecNumber evidence="2 10">2.4.1.182</ecNumber>
    </recommendedName>
</protein>
<evidence type="ECO:0000256" key="6">
    <source>
        <dbReference type="ARBA" id="ARBA00022676"/>
    </source>
</evidence>
<name>A0A9D7SXU2_9BACT</name>
<dbReference type="Proteomes" id="UP000808337">
    <property type="component" value="Unassembled WGS sequence"/>
</dbReference>
<proteinExistence type="predicted"/>
<dbReference type="GO" id="GO:0009245">
    <property type="term" value="P:lipid A biosynthetic process"/>
    <property type="evidence" value="ECO:0007669"/>
    <property type="project" value="UniProtKB-UniRule"/>
</dbReference>
<evidence type="ECO:0000256" key="4">
    <source>
        <dbReference type="ARBA" id="ARBA00022516"/>
    </source>
</evidence>
<evidence type="ECO:0000313" key="11">
    <source>
        <dbReference type="EMBL" id="MBK9984211.1"/>
    </source>
</evidence>
<gene>
    <name evidence="11" type="primary">lpxB</name>
    <name evidence="11" type="ORF">IPP15_17880</name>
</gene>
<keyword evidence="6 11" id="KW-0328">Glycosyltransferase</keyword>
<evidence type="ECO:0000256" key="9">
    <source>
        <dbReference type="ARBA" id="ARBA00048975"/>
    </source>
</evidence>
<accession>A0A9D7SXU2</accession>
<reference evidence="11 12" key="1">
    <citation type="submission" date="2020-10" db="EMBL/GenBank/DDBJ databases">
        <title>Connecting structure to function with the recovery of over 1000 high-quality activated sludge metagenome-assembled genomes encoding full-length rRNA genes using long-read sequencing.</title>
        <authorList>
            <person name="Singleton C.M."/>
            <person name="Petriglieri F."/>
            <person name="Kristensen J.M."/>
            <person name="Kirkegaard R.H."/>
            <person name="Michaelsen T.Y."/>
            <person name="Andersen M.H."/>
            <person name="Karst S.M."/>
            <person name="Dueholm M.S."/>
            <person name="Nielsen P.H."/>
            <person name="Albertsen M."/>
        </authorList>
    </citation>
    <scope>NUCLEOTIDE SEQUENCE [LARGE SCALE GENOMIC DNA]</scope>
    <source>
        <strain evidence="11">Ribe_18-Q3-R11-54_MAXAC.273</strain>
    </source>
</reference>
<evidence type="ECO:0000256" key="5">
    <source>
        <dbReference type="ARBA" id="ARBA00022556"/>
    </source>
</evidence>
<evidence type="ECO:0000256" key="8">
    <source>
        <dbReference type="ARBA" id="ARBA00023098"/>
    </source>
</evidence>
<organism evidence="11 12">
    <name type="scientific">Candidatus Opimibacter skivensis</name>
    <dbReference type="NCBI Taxonomy" id="2982028"/>
    <lineage>
        <taxon>Bacteria</taxon>
        <taxon>Pseudomonadati</taxon>
        <taxon>Bacteroidota</taxon>
        <taxon>Saprospiria</taxon>
        <taxon>Saprospirales</taxon>
        <taxon>Saprospiraceae</taxon>
        <taxon>Candidatus Opimibacter</taxon>
    </lineage>
</organism>
<keyword evidence="4" id="KW-0444">Lipid biosynthesis</keyword>
<dbReference type="AlphaFoldDB" id="A0A9D7SXU2"/>
<dbReference type="GO" id="GO:0016020">
    <property type="term" value="C:membrane"/>
    <property type="evidence" value="ECO:0007669"/>
    <property type="project" value="GOC"/>
</dbReference>
<evidence type="ECO:0000256" key="2">
    <source>
        <dbReference type="ARBA" id="ARBA00012687"/>
    </source>
</evidence>
<dbReference type="NCBIfam" id="TIGR00215">
    <property type="entry name" value="lpxB"/>
    <property type="match status" value="1"/>
</dbReference>
<evidence type="ECO:0000313" key="12">
    <source>
        <dbReference type="Proteomes" id="UP000808337"/>
    </source>
</evidence>